<evidence type="ECO:0000313" key="2">
    <source>
        <dbReference type="Proteomes" id="UP000326757"/>
    </source>
</evidence>
<reference evidence="1 2" key="1">
    <citation type="submission" date="2019-06" db="EMBL/GenBank/DDBJ databases">
        <title>Genome Sequence of the Brown Rot Fungal Pathogen Monilinia laxa.</title>
        <authorList>
            <person name="De Miccolis Angelini R.M."/>
            <person name="Landi L."/>
            <person name="Abate D."/>
            <person name="Pollastro S."/>
            <person name="Romanazzi G."/>
            <person name="Faretra F."/>
        </authorList>
    </citation>
    <scope>NUCLEOTIDE SEQUENCE [LARGE SCALE GENOMIC DNA]</scope>
    <source>
        <strain evidence="1 2">Mlax316</strain>
    </source>
</reference>
<dbReference type="AlphaFoldDB" id="A0A5N6KI68"/>
<organism evidence="1 2">
    <name type="scientific">Monilinia laxa</name>
    <name type="common">Brown rot fungus</name>
    <name type="synonym">Sclerotinia laxa</name>
    <dbReference type="NCBI Taxonomy" id="61186"/>
    <lineage>
        <taxon>Eukaryota</taxon>
        <taxon>Fungi</taxon>
        <taxon>Dikarya</taxon>
        <taxon>Ascomycota</taxon>
        <taxon>Pezizomycotina</taxon>
        <taxon>Leotiomycetes</taxon>
        <taxon>Helotiales</taxon>
        <taxon>Sclerotiniaceae</taxon>
        <taxon>Monilinia</taxon>
    </lineage>
</organism>
<proteinExistence type="predicted"/>
<gene>
    <name evidence="1" type="ORF">EYC80_004814</name>
</gene>
<accession>A0A5N6KI68</accession>
<keyword evidence="2" id="KW-1185">Reference proteome</keyword>
<comment type="caution">
    <text evidence="1">The sequence shown here is derived from an EMBL/GenBank/DDBJ whole genome shotgun (WGS) entry which is preliminary data.</text>
</comment>
<protein>
    <submittedName>
        <fullName evidence="1">Uncharacterized protein</fullName>
    </submittedName>
</protein>
<dbReference type="EMBL" id="VIGI01000002">
    <property type="protein sequence ID" value="KAB8303385.1"/>
    <property type="molecule type" value="Genomic_DNA"/>
</dbReference>
<sequence length="82" mass="9457">MTPRLAVNRFEYTAFPPLRNSIQKAGQVFTGWKTPDVMLSISEQDTKRLRSSLFFYRKPHLNPIQTSLTHSLTHSLISINPK</sequence>
<evidence type="ECO:0000313" key="1">
    <source>
        <dbReference type="EMBL" id="KAB8303385.1"/>
    </source>
</evidence>
<name>A0A5N6KI68_MONLA</name>
<dbReference type="Proteomes" id="UP000326757">
    <property type="component" value="Unassembled WGS sequence"/>
</dbReference>